<accession>A0A2M7G4W1</accession>
<evidence type="ECO:0000313" key="2">
    <source>
        <dbReference type="EMBL" id="PIW16574.1"/>
    </source>
</evidence>
<name>A0A2M7G4W1_9BACT</name>
<organism evidence="2 3">
    <name type="scientific">bacterium (Candidatus Blackallbacteria) CG17_big_fil_post_rev_8_21_14_2_50_48_46</name>
    <dbReference type="NCBI Taxonomy" id="2014261"/>
    <lineage>
        <taxon>Bacteria</taxon>
        <taxon>Candidatus Blackallbacteria</taxon>
    </lineage>
</organism>
<dbReference type="AlphaFoldDB" id="A0A2M7G4W1"/>
<proteinExistence type="predicted"/>
<keyword evidence="1" id="KW-0472">Membrane</keyword>
<dbReference type="Proteomes" id="UP000231019">
    <property type="component" value="Unassembled WGS sequence"/>
</dbReference>
<comment type="caution">
    <text evidence="2">The sequence shown here is derived from an EMBL/GenBank/DDBJ whole genome shotgun (WGS) entry which is preliminary data.</text>
</comment>
<protein>
    <submittedName>
        <fullName evidence="2">Uncharacterized protein</fullName>
    </submittedName>
</protein>
<dbReference type="EMBL" id="PFFQ01000037">
    <property type="protein sequence ID" value="PIW16574.1"/>
    <property type="molecule type" value="Genomic_DNA"/>
</dbReference>
<keyword evidence="1" id="KW-0812">Transmembrane</keyword>
<sequence>MNPEERNTLGFPLLDKFPLKFAVSAVVLTALSAVNAQISPLLVMVRCLLAMLVFLMLGQCLVWVWALLEESQDLRGPLFKPQISQATKVAGIEPLVSTEAKPVSGRLVSESLKLPDLSSSVLPSDLRQEKDPLPLLVQK</sequence>
<feature type="transmembrane region" description="Helical" evidence="1">
    <location>
        <begin position="21"/>
        <end position="42"/>
    </location>
</feature>
<evidence type="ECO:0000313" key="3">
    <source>
        <dbReference type="Proteomes" id="UP000231019"/>
    </source>
</evidence>
<keyword evidence="1" id="KW-1133">Transmembrane helix</keyword>
<gene>
    <name evidence="2" type="ORF">COW36_12465</name>
</gene>
<evidence type="ECO:0000256" key="1">
    <source>
        <dbReference type="SAM" id="Phobius"/>
    </source>
</evidence>
<reference evidence="2 3" key="1">
    <citation type="submission" date="2017-09" db="EMBL/GenBank/DDBJ databases">
        <title>Depth-based differentiation of microbial function through sediment-hosted aquifers and enrichment of novel symbionts in the deep terrestrial subsurface.</title>
        <authorList>
            <person name="Probst A.J."/>
            <person name="Ladd B."/>
            <person name="Jarett J.K."/>
            <person name="Geller-Mcgrath D.E."/>
            <person name="Sieber C.M."/>
            <person name="Emerson J.B."/>
            <person name="Anantharaman K."/>
            <person name="Thomas B.C."/>
            <person name="Malmstrom R."/>
            <person name="Stieglmeier M."/>
            <person name="Klingl A."/>
            <person name="Woyke T."/>
            <person name="Ryan C.M."/>
            <person name="Banfield J.F."/>
        </authorList>
    </citation>
    <scope>NUCLEOTIDE SEQUENCE [LARGE SCALE GENOMIC DNA]</scope>
    <source>
        <strain evidence="2">CG17_big_fil_post_rev_8_21_14_2_50_48_46</strain>
    </source>
</reference>
<feature type="transmembrane region" description="Helical" evidence="1">
    <location>
        <begin position="48"/>
        <end position="68"/>
    </location>
</feature>